<sequence length="3394" mass="361585">MAMTAPWILSAPSRRALRDRAARLLRKVDKGEAGSPDAVGSLTSTRLARAHRAVLLPHGDDWREPLAAVAKGRPSPRAIQGVAGEDTRPVFVFPGQGTVFPGMCVGLLDAFPVFARRIGECDDALAPYVDWSLVDLLRGAGKQQLQRPDVVEPVLFSIMVALADLWRQHGVEPGGAVGFSLGEIAAACVTGALPLDEAARIAVLWSRAHVPMVGQGCMAMLGLTVDEVQERFGARGGGPADTPDPAGTSAAASADEAVDVAGIFAPRSVVVSGTGPVIDRIVEDLRDEGTYAQKLSVEFPAHSPRVEPQREALLASLGSVRPRTTELPFYTSTIGGRTDAADLDAGFWYRNLRNPVMYEQAARAALADGHRALVEISAHPVLVRPTKEVAAALGDEVPVIGTLRRDRQGPDRFAVSLAEAWVHGVPVDWGRLLPASASAFELSASSAHAGPVTGEHGVVDEVVSYIVGELEDRPSGDPALDARMREANLFDLGLDSIRLVSLQARIERRLGLRLESTCIIDNPEPTALVEEIRRTRAASGVARAVAPRSAPPPAPAPAPPEAADAIAIVGMGMRLPGGIADRERLWEVLSGGIDVVGPVPDDRWAHSPLDLSEVTTTQGGYLSGVDRFDPGFFGISPSEAELIDPQQRLLLELTWEAFEDAGLDPYAAGAAGRVGTFVGIYNNDYRQVGQNLGYTHEAYTYTGNMANAAPGRVSYTFGFQGPSMAVDTACSSSLYALHLGGQELRRGGCDLVVAAGVNLILSPEGHMSWSRLGALSPSGRCRSFDAGADGYIRSEGGVVVLLKRLADAERDGDDVLAVLRGSAVSHNGRSGGFTVPSGAAQSRVITDAMADAGVGIEDVSYVEAHGSGTPVGDPQEINSLARVFAERSSKIGVGSVKSNLGHLESAAGMAALCKVVAGLHKGRLPATLHFRAGNPLIDWDAAPVEVVTGEVPWDPPNGRRIAGISSFGVSGTNAHVVVEEYPARGELRRPATAVGAPRLVPVSANSDAALRTGLGALAEWSGGTGADLDDVAHTLGRRRGLKHRKALVCSSMEELRAVAGADPGEEGEPADPRGARPVFVFSGQGTQYPGMARELYDGAEEFRRELDGLDRAFRRAAGISLLEAMFDERGGGPFASPLYTQPMIFSVGLALARYWAAWGVRPAAVIGHSIGEYAAACFAGAMSREQAVELVAHRARVVADSPVEGAMATLLCSADRARELLAATPDVSLAAVNTSENVTVSGSADGLATVLKTARRQRVFTERLEVSHPLHSALLAPAAERLRERIGGWSFDAPSTTWISAQTARPVTPESPVDAAHWARHMVEPVLFREAVAVAVGTGSGTFVEIGATATLGGLVAQEFGDGVVVLPSLRKTRSDLRQFLETAGRLWELGAELNPGRLAGAGRLLHDLPHTPFDRRRIWYRDRADGPAAAAPAADVSAAVAEAVPQVGPAHGPQEEDAAPAGARLAAEEQAVGEVLARELSEVTGVEAAELDPGVELFALGVDSLMLVQFGKRIEKHYALDIPITTFFQSLHTVGQVTEFVLRNRPEPEPSPEPDTPVDARPDPRQGPQRGLPSAAGTGGPDGAALPALSAGRGAPPGSGHEAVIHAQLDLMREQLRLLGGEEAGPGPGGGPSAPALPESRKVGTYDNNISLTDDDLTPRQRGFITDFIARYTARTAGSQAYARTHRGHLADWINSLNFDTNLKETSYPLVSSRSQGAEFWDVDGNRYVDTGIGYGVHFFGHQPDFVMRAVREQLEAGYELGPQNRVAGEVAELIHEMTGAERVAFCNTGTEAVMVALRLARAVSGRDGIVRFTDSYHGGSDAVLAESDGTDSVPLTIGIPPAMVEDTTVLRYGAEESLERIRRQAGHLAAVLVEPVQSRNPGLQPAEFLRELRQICTEHGIALIFDEMLVGFRLELGGAQAYFGVESDMSLYGKLVGGGMPVGIVAGKGTYLDAVDGGAYSDVDDSRPAVPTTFFAGTFCKHPLTMAACRAVLTTLKEGGEERIAELNRFTDDFVRRANDLFDREEVPIRLSHCASMYKYENVAPRDVARMTLTTNLFFKLLAHHGVFVWERRSGYFSLAHTEEHKERILAAFRTAVQEIRAGGFDFRRSPSAARTGGGASATGASGAADVPAAVRDASGTSALSAEERRVYVNSRMRGGNEAYQVPARLRFDGRLDPDRVEAAFRDIARRHPKLRSRYEIDTGDLVCRVIPEVETESHIFDGADAQEVADVMNAPLDLARAPLWRYGIVVGPDGADDLVVSFHHIIVDGRGLELIIGELADHLTNGRLTGVGEAADYTEFVRIRSDLPDRPDYEDHRQWWLREFTPLPPALALPTDAPRPAVGDFSGHHCYSVIDPEVHKAALEVVHRHRTTPFLFYLSLWSVLLARTGGESDLCVGVPLDRRALGPFEGTVGMFAQSLPLRLQPTSRTRLSDHLRQVRDTCLAAIEHAPYPYDTLIEELGLERDHGRNPLFDTMFIYTNARDRERRFGDLTATTVDFGMRGSMLDMTLELTERDEGLFIDLNHSGILGEERIAGLLERFHTLVARAVEDPDRMIGEIPLIGDEVAGRLMAWGTGPSEDDVPGLAEQLDRAFAENATRPAIRFRGEVTTYAGLAERAGRLAALLRGAGVGRGDQVGLLLPRSPELVAAMLAVHRIGAAWLPMDAADPPQRLRAVVEDAGAATVLCTPEGAAALRADGPEVQEAGGEPGRTVLTVGVRDLPAPDAVPPEPEEAGDLAYTIFTSGSTGRPKGVTVTRGALANFLWGMPRALGWEGSATVACLTTPSFDIHILETLMTLVTGGTVAMADDGQARTPAAIAEFAAANGVDRLQMTPSRLRMLCADPGAARTALGPLETLVVGGEAFPEDLLPDLRNRTQCRIFNVYGPTETCIWSSAKELTGRGPATIGTPIANTVFYVLDDDLQLVPEGAEGDLWIGGDGVSPGYLNRPELTRGAFRDDPFGPGRIYRTGDRALWREGEVHCLGRRDNQVKVRGYRIELEEVEQSVAEHPRVAGAGAVVDEIAPGNPVIRGFYTVRGDVGVDPGELKSFLGRRLPAHMVPATLTAVPALPTTTSGKIDRPALARLEAAPPGGDRADEPSGAVGEDLLMSWKAVLGDVPIGPAHSFFDLGGNSFSLVLLLERLNAVFPGVFDVSDLFAEPTLGGQQRLLEQRRNRRDDAGVGLGVRLPADWAATSQGAEGTAEATLPARVGAVLHRNGAVGGAEARALAHAAFVLALGKTLDRDEVALLVATAPGRAVPVTLDLAGRTDLAELVDDYVKAVGDVGGEVELDRLRPARGEGSRAVVLCTDRGRADHGGLLRHADLVLGTDVTARSPTVALSHRREIASEAVHRLLDGYVRLLSALDPSAAASPRTAPRAAAAPPGHPHLPDRKDPS</sequence>
<keyword evidence="4" id="KW-0808">Transferase</keyword>
<dbReference type="PANTHER" id="PTHR43775:SF37">
    <property type="entry name" value="SI:DKEY-61P9.11"/>
    <property type="match status" value="1"/>
</dbReference>
<dbReference type="SUPFAM" id="SSF52151">
    <property type="entry name" value="FabD/lysophospholipase-like"/>
    <property type="match status" value="2"/>
</dbReference>
<feature type="domain" description="Carrier" evidence="8">
    <location>
        <begin position="3097"/>
        <end position="3172"/>
    </location>
</feature>
<feature type="compositionally biased region" description="Low complexity" evidence="7">
    <location>
        <begin position="3367"/>
        <end position="3381"/>
    </location>
</feature>
<dbReference type="PROSITE" id="PS50075">
    <property type="entry name" value="CARRIER"/>
    <property type="match status" value="3"/>
</dbReference>
<feature type="domain" description="Carrier" evidence="8">
    <location>
        <begin position="461"/>
        <end position="536"/>
    </location>
</feature>
<keyword evidence="5" id="KW-0663">Pyridoxal phosphate</keyword>
<evidence type="ECO:0000256" key="1">
    <source>
        <dbReference type="ARBA" id="ARBA00001957"/>
    </source>
</evidence>
<evidence type="ECO:0000256" key="5">
    <source>
        <dbReference type="ARBA" id="ARBA00022898"/>
    </source>
</evidence>
<dbReference type="Gene3D" id="3.30.70.3290">
    <property type="match status" value="2"/>
</dbReference>
<evidence type="ECO:0000256" key="2">
    <source>
        <dbReference type="ARBA" id="ARBA00022450"/>
    </source>
</evidence>
<dbReference type="Pfam" id="PF00550">
    <property type="entry name" value="PP-binding"/>
    <property type="match status" value="3"/>
</dbReference>
<dbReference type="SMART" id="SM00823">
    <property type="entry name" value="PKS_PP"/>
    <property type="match status" value="3"/>
</dbReference>
<dbReference type="GO" id="GO:0006633">
    <property type="term" value="P:fatty acid biosynthetic process"/>
    <property type="evidence" value="ECO:0007669"/>
    <property type="project" value="InterPro"/>
</dbReference>
<dbReference type="InterPro" id="IPR020841">
    <property type="entry name" value="PKS_Beta-ketoAc_synthase_dom"/>
</dbReference>
<dbReference type="InterPro" id="IPR005814">
    <property type="entry name" value="Aminotrans_3"/>
</dbReference>
<dbReference type="Pfam" id="PF02801">
    <property type="entry name" value="Ketoacyl-synt_C"/>
    <property type="match status" value="1"/>
</dbReference>
<dbReference type="InterPro" id="IPR016039">
    <property type="entry name" value="Thiolase-like"/>
</dbReference>
<feature type="region of interest" description="Disordered" evidence="7">
    <location>
        <begin position="1545"/>
        <end position="1602"/>
    </location>
</feature>
<dbReference type="SUPFAM" id="SSF47336">
    <property type="entry name" value="ACP-like"/>
    <property type="match status" value="3"/>
</dbReference>
<dbReference type="CDD" id="cd05930">
    <property type="entry name" value="A_NRPS"/>
    <property type="match status" value="1"/>
</dbReference>
<feature type="region of interest" description="Disordered" evidence="7">
    <location>
        <begin position="232"/>
        <end position="252"/>
    </location>
</feature>
<dbReference type="Pfam" id="PF16197">
    <property type="entry name" value="KAsynt_C_assoc"/>
    <property type="match status" value="1"/>
</dbReference>
<feature type="region of interest" description="Disordered" evidence="7">
    <location>
        <begin position="1621"/>
        <end position="1642"/>
    </location>
</feature>
<gene>
    <name evidence="10" type="ORF">HNR23_000552</name>
</gene>
<dbReference type="SUPFAM" id="SSF52777">
    <property type="entry name" value="CoA-dependent acyltransferases"/>
    <property type="match status" value="2"/>
</dbReference>
<dbReference type="SUPFAM" id="SSF53901">
    <property type="entry name" value="Thiolase-like"/>
    <property type="match status" value="1"/>
</dbReference>
<organism evidence="10 11">
    <name type="scientific">Nocardiopsis mwathae</name>
    <dbReference type="NCBI Taxonomy" id="1472723"/>
    <lineage>
        <taxon>Bacteria</taxon>
        <taxon>Bacillati</taxon>
        <taxon>Actinomycetota</taxon>
        <taxon>Actinomycetes</taxon>
        <taxon>Streptosporangiales</taxon>
        <taxon>Nocardiopsidaceae</taxon>
        <taxon>Nocardiopsis</taxon>
    </lineage>
</organism>
<dbReference type="SUPFAM" id="SSF55048">
    <property type="entry name" value="Probable ACP-binding domain of malonyl-CoA ACP transacylase"/>
    <property type="match status" value="1"/>
</dbReference>
<evidence type="ECO:0000259" key="9">
    <source>
        <dbReference type="PROSITE" id="PS52004"/>
    </source>
</evidence>
<dbReference type="InterPro" id="IPR016036">
    <property type="entry name" value="Malonyl_transacylase_ACP-bd"/>
</dbReference>
<dbReference type="InterPro" id="IPR014031">
    <property type="entry name" value="Ketoacyl_synth_C"/>
</dbReference>
<dbReference type="InterPro" id="IPR020806">
    <property type="entry name" value="PKS_PP-bd"/>
</dbReference>
<feature type="domain" description="Ketosynthase family 3 (KS3)" evidence="9">
    <location>
        <begin position="563"/>
        <end position="980"/>
    </location>
</feature>
<dbReference type="NCBIfam" id="TIGR01733">
    <property type="entry name" value="AA-adenyl-dom"/>
    <property type="match status" value="1"/>
</dbReference>
<comment type="similarity">
    <text evidence="6">In the C-terminal section; belongs to the NRP synthetase family.</text>
</comment>
<dbReference type="Gene3D" id="3.40.50.12780">
    <property type="entry name" value="N-terminal domain of ligase-like"/>
    <property type="match status" value="1"/>
</dbReference>
<accession>A0A7X0D3R6</accession>
<dbReference type="InterPro" id="IPR001227">
    <property type="entry name" value="Ac_transferase_dom_sf"/>
</dbReference>
<dbReference type="Gene3D" id="3.40.640.10">
    <property type="entry name" value="Type I PLP-dependent aspartate aminotransferase-like (Major domain)"/>
    <property type="match status" value="1"/>
</dbReference>
<dbReference type="InterPro" id="IPR015422">
    <property type="entry name" value="PyrdxlP-dep_Trfase_small"/>
</dbReference>
<dbReference type="Pfam" id="PF13193">
    <property type="entry name" value="AMP-binding_C"/>
    <property type="match status" value="1"/>
</dbReference>
<dbReference type="Pfam" id="PF00668">
    <property type="entry name" value="Condensation"/>
    <property type="match status" value="1"/>
</dbReference>
<dbReference type="InterPro" id="IPR000873">
    <property type="entry name" value="AMP-dep_synth/lig_dom"/>
</dbReference>
<evidence type="ECO:0000313" key="10">
    <source>
        <dbReference type="EMBL" id="MBB6170492.1"/>
    </source>
</evidence>
<dbReference type="InterPro" id="IPR045851">
    <property type="entry name" value="AMP-bd_C_sf"/>
</dbReference>
<keyword evidence="2" id="KW-0596">Phosphopantetheine</keyword>
<dbReference type="GO" id="GO:0031177">
    <property type="term" value="F:phosphopantetheine binding"/>
    <property type="evidence" value="ECO:0007669"/>
    <property type="project" value="InterPro"/>
</dbReference>
<dbReference type="SMART" id="SM00827">
    <property type="entry name" value="PKS_AT"/>
    <property type="match status" value="2"/>
</dbReference>
<dbReference type="GO" id="GO:0004315">
    <property type="term" value="F:3-oxoacyl-[acyl-carrier-protein] synthase activity"/>
    <property type="evidence" value="ECO:0007669"/>
    <property type="project" value="InterPro"/>
</dbReference>
<comment type="caution">
    <text evidence="10">The sequence shown here is derived from an EMBL/GenBank/DDBJ whole genome shotgun (WGS) entry which is preliminary data.</text>
</comment>
<dbReference type="SUPFAM" id="SSF53383">
    <property type="entry name" value="PLP-dependent transferases"/>
    <property type="match status" value="1"/>
</dbReference>
<evidence type="ECO:0000259" key="8">
    <source>
        <dbReference type="PROSITE" id="PS50075"/>
    </source>
</evidence>
<dbReference type="InterPro" id="IPR014043">
    <property type="entry name" value="Acyl_transferase_dom"/>
</dbReference>
<evidence type="ECO:0000256" key="4">
    <source>
        <dbReference type="ARBA" id="ARBA00022679"/>
    </source>
</evidence>
<dbReference type="SMART" id="SM00825">
    <property type="entry name" value="PKS_KS"/>
    <property type="match status" value="1"/>
</dbReference>
<name>A0A7X0D3R6_9ACTN</name>
<dbReference type="InterPro" id="IPR010071">
    <property type="entry name" value="AA_adenyl_dom"/>
</dbReference>
<dbReference type="Pfam" id="PF00202">
    <property type="entry name" value="Aminotran_3"/>
    <property type="match status" value="1"/>
</dbReference>
<feature type="compositionally biased region" description="Gly residues" evidence="7">
    <location>
        <begin position="1623"/>
        <end position="1633"/>
    </location>
</feature>
<dbReference type="InterPro" id="IPR015421">
    <property type="entry name" value="PyrdxlP-dep_Trfase_major"/>
</dbReference>
<dbReference type="Pfam" id="PF00109">
    <property type="entry name" value="ketoacyl-synt"/>
    <property type="match status" value="1"/>
</dbReference>
<dbReference type="Proteomes" id="UP000546642">
    <property type="component" value="Unassembled WGS sequence"/>
</dbReference>
<dbReference type="Gene3D" id="3.40.366.10">
    <property type="entry name" value="Malonyl-Coenzyme A Acyl Carrier Protein, domain 2"/>
    <property type="match status" value="2"/>
</dbReference>
<dbReference type="Gene3D" id="3.30.559.30">
    <property type="entry name" value="Nonribosomal peptide synthetase, condensation domain"/>
    <property type="match status" value="1"/>
</dbReference>
<evidence type="ECO:0000256" key="3">
    <source>
        <dbReference type="ARBA" id="ARBA00022553"/>
    </source>
</evidence>
<dbReference type="PANTHER" id="PTHR43775">
    <property type="entry name" value="FATTY ACID SYNTHASE"/>
    <property type="match status" value="1"/>
</dbReference>
<dbReference type="InterPro" id="IPR023213">
    <property type="entry name" value="CAT-like_dom_sf"/>
</dbReference>
<reference evidence="10 11" key="1">
    <citation type="submission" date="2020-08" db="EMBL/GenBank/DDBJ databases">
        <title>Sequencing the genomes of 1000 actinobacteria strains.</title>
        <authorList>
            <person name="Klenk H.-P."/>
        </authorList>
    </citation>
    <scope>NUCLEOTIDE SEQUENCE [LARGE SCALE GENOMIC DNA]</scope>
    <source>
        <strain evidence="10 11">DSM 46659</strain>
    </source>
</reference>
<dbReference type="CDD" id="cd00833">
    <property type="entry name" value="PKS"/>
    <property type="match status" value="1"/>
</dbReference>
<keyword evidence="3" id="KW-0597">Phosphoprotein</keyword>
<comment type="cofactor">
    <cofactor evidence="1">
        <name>pantetheine 4'-phosphate</name>
        <dbReference type="ChEBI" id="CHEBI:47942"/>
    </cofactor>
</comment>
<dbReference type="Pfam" id="PF00501">
    <property type="entry name" value="AMP-binding"/>
    <property type="match status" value="1"/>
</dbReference>
<evidence type="ECO:0000313" key="11">
    <source>
        <dbReference type="Proteomes" id="UP000546642"/>
    </source>
</evidence>
<evidence type="ECO:0000256" key="6">
    <source>
        <dbReference type="ARBA" id="ARBA00029443"/>
    </source>
</evidence>
<dbReference type="InterPro" id="IPR016035">
    <property type="entry name" value="Acyl_Trfase/lysoPLipase"/>
</dbReference>
<dbReference type="InterPro" id="IPR036736">
    <property type="entry name" value="ACP-like_sf"/>
</dbReference>
<dbReference type="InterPro" id="IPR032821">
    <property type="entry name" value="PKS_assoc"/>
</dbReference>
<dbReference type="Pfam" id="PF00698">
    <property type="entry name" value="Acyl_transf_1"/>
    <property type="match status" value="2"/>
</dbReference>
<keyword evidence="11" id="KW-1185">Reference proteome</keyword>
<dbReference type="InterPro" id="IPR018201">
    <property type="entry name" value="Ketoacyl_synth_AS"/>
</dbReference>
<dbReference type="Gene3D" id="3.40.47.10">
    <property type="match status" value="1"/>
</dbReference>
<dbReference type="GO" id="GO:0008483">
    <property type="term" value="F:transaminase activity"/>
    <property type="evidence" value="ECO:0007669"/>
    <property type="project" value="InterPro"/>
</dbReference>
<dbReference type="GO" id="GO:0030170">
    <property type="term" value="F:pyridoxal phosphate binding"/>
    <property type="evidence" value="ECO:0007669"/>
    <property type="project" value="InterPro"/>
</dbReference>
<feature type="region of interest" description="Disordered" evidence="7">
    <location>
        <begin position="2113"/>
        <end position="2133"/>
    </location>
</feature>
<proteinExistence type="inferred from homology"/>
<dbReference type="InterPro" id="IPR014030">
    <property type="entry name" value="Ketoacyl_synth_N"/>
</dbReference>
<dbReference type="PROSITE" id="PS00606">
    <property type="entry name" value="KS3_1"/>
    <property type="match status" value="1"/>
</dbReference>
<dbReference type="InterPro" id="IPR015424">
    <property type="entry name" value="PyrdxlP-dep_Trfase"/>
</dbReference>
<feature type="region of interest" description="Disordered" evidence="7">
    <location>
        <begin position="3367"/>
        <end position="3394"/>
    </location>
</feature>
<dbReference type="InterPro" id="IPR050091">
    <property type="entry name" value="PKS_NRPS_Biosynth_Enz"/>
</dbReference>
<dbReference type="Gene3D" id="3.30.300.30">
    <property type="match status" value="1"/>
</dbReference>
<dbReference type="InterPro" id="IPR009081">
    <property type="entry name" value="PP-bd_ACP"/>
</dbReference>
<dbReference type="InterPro" id="IPR001242">
    <property type="entry name" value="Condensation_dom"/>
</dbReference>
<dbReference type="SUPFAM" id="SSF56801">
    <property type="entry name" value="Acetyl-CoA synthetase-like"/>
    <property type="match status" value="1"/>
</dbReference>
<dbReference type="EMBL" id="JACHDS010000001">
    <property type="protein sequence ID" value="MBB6170492.1"/>
    <property type="molecule type" value="Genomic_DNA"/>
</dbReference>
<dbReference type="Gene3D" id="1.10.1200.10">
    <property type="entry name" value="ACP-like"/>
    <property type="match status" value="3"/>
</dbReference>
<dbReference type="Gene3D" id="3.90.1150.10">
    <property type="entry name" value="Aspartate Aminotransferase, domain 1"/>
    <property type="match status" value="1"/>
</dbReference>
<evidence type="ECO:0000256" key="7">
    <source>
        <dbReference type="SAM" id="MobiDB-lite"/>
    </source>
</evidence>
<dbReference type="Gene3D" id="3.30.559.10">
    <property type="entry name" value="Chloramphenicol acetyltransferase-like domain"/>
    <property type="match status" value="1"/>
</dbReference>
<dbReference type="InterPro" id="IPR042099">
    <property type="entry name" value="ANL_N_sf"/>
</dbReference>
<feature type="domain" description="Carrier" evidence="8">
    <location>
        <begin position="1468"/>
        <end position="1546"/>
    </location>
</feature>
<dbReference type="PROSITE" id="PS52004">
    <property type="entry name" value="KS3_2"/>
    <property type="match status" value="1"/>
</dbReference>
<feature type="compositionally biased region" description="Low complexity" evidence="7">
    <location>
        <begin position="240"/>
        <end position="252"/>
    </location>
</feature>
<dbReference type="GO" id="GO:0004312">
    <property type="term" value="F:fatty acid synthase activity"/>
    <property type="evidence" value="ECO:0007669"/>
    <property type="project" value="TreeGrafter"/>
</dbReference>
<protein>
    <submittedName>
        <fullName evidence="10">Amino acid adenylation domain-containing protein</fullName>
    </submittedName>
</protein>
<dbReference type="InterPro" id="IPR025110">
    <property type="entry name" value="AMP-bd_C"/>
</dbReference>